<dbReference type="PANTHER" id="PTHR40459:SF1">
    <property type="entry name" value="CONSERVED HYPOTHETICAL ALANINE AND LEUCINE RICH PROTEIN"/>
    <property type="match status" value="1"/>
</dbReference>
<dbReference type="PATRIC" id="fig|45068.5.peg.2152"/>
<dbReference type="Proteomes" id="UP000054997">
    <property type="component" value="Unassembled WGS sequence"/>
</dbReference>
<gene>
    <name evidence="4" type="ORF">Llon_1980</name>
</gene>
<dbReference type="Gene3D" id="1.10.1040.20">
    <property type="entry name" value="ProC-like, C-terminal domain"/>
    <property type="match status" value="1"/>
</dbReference>
<evidence type="ECO:0000259" key="2">
    <source>
        <dbReference type="Pfam" id="PF10727"/>
    </source>
</evidence>
<reference evidence="4 5" key="1">
    <citation type="submission" date="2015-11" db="EMBL/GenBank/DDBJ databases">
        <title>Genomic analysis of 38 Legionella species identifies large and diverse effector repertoires.</title>
        <authorList>
            <person name="Burstein D."/>
            <person name="Amaro F."/>
            <person name="Zusman T."/>
            <person name="Lifshitz Z."/>
            <person name="Cohen O."/>
            <person name="Gilbert J.A."/>
            <person name="Pupko T."/>
            <person name="Shuman H.A."/>
            <person name="Segal G."/>
        </authorList>
    </citation>
    <scope>NUCLEOTIDE SEQUENCE [LARGE SCALE GENOMIC DNA]</scope>
    <source>
        <strain evidence="4 5">ATCC 49505</strain>
    </source>
</reference>
<sequence length="283" mass="29780">MKFNIIGAGKLGINLAYALQANRLAQINAIYSRSFKSAEKAIAALGAGQAVSALRELPQAELTLITTSDDAIASTAAMLAENNQLPVNSIVAHCSGVLSAEALKPLKNQGCHIASIHPLKAFLINALCKDVFKNCYCAAEGDARAVACLTALLSSLGARVVTVFPDKKAAYHAAAVMASNYLATLAQNAMELLIGSGLTHKAAQEMTTQLMHSSLTNLLNNPNPREVLTGPLARGDFNTIKMHLDAIKSPDANHLYRAAALATLGLTSLDSDMIASLRSLLET</sequence>
<accession>A0A0W0VI45</accession>
<dbReference type="SUPFAM" id="SSF51735">
    <property type="entry name" value="NAD(P)-binding Rossmann-fold domains"/>
    <property type="match status" value="1"/>
</dbReference>
<dbReference type="GO" id="GO:0016491">
    <property type="term" value="F:oxidoreductase activity"/>
    <property type="evidence" value="ECO:0007669"/>
    <property type="project" value="UniProtKB-KW"/>
</dbReference>
<dbReference type="Gene3D" id="3.40.50.720">
    <property type="entry name" value="NAD(P)-binding Rossmann-like Domain"/>
    <property type="match status" value="1"/>
</dbReference>
<dbReference type="Pfam" id="PF10728">
    <property type="entry name" value="DUF2520"/>
    <property type="match status" value="1"/>
</dbReference>
<evidence type="ECO:0000256" key="1">
    <source>
        <dbReference type="ARBA" id="ARBA00023002"/>
    </source>
</evidence>
<dbReference type="STRING" id="45068.Llon_1980"/>
<feature type="domain" description="Putative oxidoreductase/dehydrogenase Rossmann-like" evidence="2">
    <location>
        <begin position="2"/>
        <end position="118"/>
    </location>
</feature>
<evidence type="ECO:0000259" key="3">
    <source>
        <dbReference type="Pfam" id="PF10728"/>
    </source>
</evidence>
<dbReference type="InterPro" id="IPR019665">
    <property type="entry name" value="OxRdtase/DH_put_Rossmann_dom"/>
</dbReference>
<dbReference type="InterPro" id="IPR036291">
    <property type="entry name" value="NAD(P)-bd_dom_sf"/>
</dbReference>
<dbReference type="AlphaFoldDB" id="A0A0W0VI45"/>
<dbReference type="Pfam" id="PF10727">
    <property type="entry name" value="Rossmann-like"/>
    <property type="match status" value="1"/>
</dbReference>
<dbReference type="InterPro" id="IPR037108">
    <property type="entry name" value="TM1727-like_C_sf"/>
</dbReference>
<dbReference type="InterPro" id="IPR018931">
    <property type="entry name" value="DUF2520"/>
</dbReference>
<evidence type="ECO:0000313" key="5">
    <source>
        <dbReference type="Proteomes" id="UP000054997"/>
    </source>
</evidence>
<comment type="caution">
    <text evidence="4">The sequence shown here is derived from an EMBL/GenBank/DDBJ whole genome shotgun (WGS) entry which is preliminary data.</text>
</comment>
<keyword evidence="1" id="KW-0560">Oxidoreductase</keyword>
<proteinExistence type="predicted"/>
<name>A0A0W0VI45_9GAMM</name>
<organism evidence="4 5">
    <name type="scientific">Legionella londiniensis</name>
    <dbReference type="NCBI Taxonomy" id="45068"/>
    <lineage>
        <taxon>Bacteria</taxon>
        <taxon>Pseudomonadati</taxon>
        <taxon>Pseudomonadota</taxon>
        <taxon>Gammaproteobacteria</taxon>
        <taxon>Legionellales</taxon>
        <taxon>Legionellaceae</taxon>
        <taxon>Legionella</taxon>
    </lineage>
</organism>
<dbReference type="EMBL" id="LNYK01000033">
    <property type="protein sequence ID" value="KTD19808.1"/>
    <property type="molecule type" value="Genomic_DNA"/>
</dbReference>
<dbReference type="PANTHER" id="PTHR40459">
    <property type="entry name" value="CONSERVED HYPOTHETICAL ALANINE AND LEUCINE RICH PROTEIN"/>
    <property type="match status" value="1"/>
</dbReference>
<protein>
    <submittedName>
        <fullName evidence="4">Rossmann-like domain protein</fullName>
    </submittedName>
</protein>
<feature type="domain" description="DUF2520" evidence="3">
    <location>
        <begin position="135"/>
        <end position="262"/>
    </location>
</feature>
<keyword evidence="5" id="KW-1185">Reference proteome</keyword>
<evidence type="ECO:0000313" key="4">
    <source>
        <dbReference type="EMBL" id="KTD19808.1"/>
    </source>
</evidence>
<dbReference type="InterPro" id="IPR008927">
    <property type="entry name" value="6-PGluconate_DH-like_C_sf"/>
</dbReference>
<dbReference type="SUPFAM" id="SSF48179">
    <property type="entry name" value="6-phosphogluconate dehydrogenase C-terminal domain-like"/>
    <property type="match status" value="1"/>
</dbReference>